<proteinExistence type="predicted"/>
<evidence type="ECO:0000313" key="6">
    <source>
        <dbReference type="Proteomes" id="UP000294360"/>
    </source>
</evidence>
<evidence type="ECO:0000256" key="1">
    <source>
        <dbReference type="ARBA" id="ARBA00022723"/>
    </source>
</evidence>
<dbReference type="SUPFAM" id="SSF46548">
    <property type="entry name" value="alpha-helical ferredoxin"/>
    <property type="match status" value="2"/>
</dbReference>
<dbReference type="RefSeq" id="WP_244605906.1">
    <property type="nucleotide sequence ID" value="NZ_LR536450.1"/>
</dbReference>
<dbReference type="InterPro" id="IPR017896">
    <property type="entry name" value="4Fe4S_Fe-S-bd"/>
</dbReference>
<dbReference type="KEGG" id="mtun:MTUNDRAET4_4088"/>
<evidence type="ECO:0000256" key="3">
    <source>
        <dbReference type="ARBA" id="ARBA00023014"/>
    </source>
</evidence>
<name>A0A4U8Z5Z0_METTU</name>
<dbReference type="Pfam" id="PF14691">
    <property type="entry name" value="Fer4_20"/>
    <property type="match status" value="1"/>
</dbReference>
<evidence type="ECO:0000256" key="2">
    <source>
        <dbReference type="ARBA" id="ARBA00023004"/>
    </source>
</evidence>
<reference evidence="5 6" key="1">
    <citation type="submission" date="2019-03" db="EMBL/GenBank/DDBJ databases">
        <authorList>
            <person name="Kox A.R. M."/>
        </authorList>
    </citation>
    <scope>NUCLEOTIDE SEQUENCE [LARGE SCALE GENOMIC DNA]</scope>
    <source>
        <strain evidence="5">MTUNDRAET4 annotated genome</strain>
    </source>
</reference>
<dbReference type="PRINTS" id="PR00469">
    <property type="entry name" value="PNDRDTASEII"/>
</dbReference>
<keyword evidence="3" id="KW-0411">Iron-sulfur</keyword>
<dbReference type="AlphaFoldDB" id="A0A4U8Z5Z0"/>
<dbReference type="PROSITE" id="PS51379">
    <property type="entry name" value="4FE4S_FER_2"/>
    <property type="match status" value="2"/>
</dbReference>
<dbReference type="InterPro" id="IPR023753">
    <property type="entry name" value="FAD/NAD-binding_dom"/>
</dbReference>
<sequence>MTAFARDMTPTVDLTRERGTGPVRRQRPIYVDMLPPCNAACPAGENIQAWLALAQAGKFQAAWEALIRDNPLPAVHGRVCYHPCETNCNRKDLDSAVNIHSVERFLGDLAAEQGWAMPSDKAATGKRVLVIGAGPSGLSAAYHLTRLGHEVEIHEAGPLPGGMLHFGIPAYRLPREDLMKEIGRIEQMGVKIVLNHRVDDVLAEQQAGRFDAIFIAIGAQLSKHVDIPARDAVKVLDAVSMLRDMESGAAPRLGRRVVVYGGGNTAMDAARTARRLGAEEALIVYRRDRAHMPAREFEADEALAEGVKIKWLTSIKAIDGAALTVEVMRIDEAGRAQPTGQFETLHADSVVLALGEDADSGFLRKIPEIVFGADGTVVVAPNMMTGRPGVFAGGDMAPGERSVTVATGHGKKAARHIDAWLRGADCAHPAKHPIIEFGALNLPIYADAIPSTQQELPASARGAGFDEVVSGLSEAESLHEAKRCLSCGNCFECDNCFAACPEDAIAKLGPGQRYAIDYALCTGCAVCVEQCPCHAMEMVPERG</sequence>
<dbReference type="InterPro" id="IPR028261">
    <property type="entry name" value="DPD_II"/>
</dbReference>
<feature type="domain" description="4Fe-4S ferredoxin-type" evidence="4">
    <location>
        <begin position="481"/>
        <end position="511"/>
    </location>
</feature>
<dbReference type="InterPro" id="IPR036188">
    <property type="entry name" value="FAD/NAD-bd_sf"/>
</dbReference>
<keyword evidence="1" id="KW-0479">Metal-binding</keyword>
<protein>
    <submittedName>
        <fullName evidence="5">NADPH-dependent glutamate synthase beta chain</fullName>
    </submittedName>
</protein>
<dbReference type="GO" id="GO:0016491">
    <property type="term" value="F:oxidoreductase activity"/>
    <property type="evidence" value="ECO:0007669"/>
    <property type="project" value="InterPro"/>
</dbReference>
<accession>A0A4U8Z5Z0</accession>
<dbReference type="Gene3D" id="3.50.50.60">
    <property type="entry name" value="FAD/NAD(P)-binding domain"/>
    <property type="match status" value="2"/>
</dbReference>
<feature type="domain" description="4Fe-4S ferredoxin-type" evidence="4">
    <location>
        <begin position="512"/>
        <end position="541"/>
    </location>
</feature>
<dbReference type="NCBIfam" id="NF009410">
    <property type="entry name" value="PRK12771.1"/>
    <property type="match status" value="1"/>
</dbReference>
<dbReference type="EMBL" id="LR536450">
    <property type="protein sequence ID" value="VFU10969.1"/>
    <property type="molecule type" value="Genomic_DNA"/>
</dbReference>
<dbReference type="InterPro" id="IPR017900">
    <property type="entry name" value="4Fe4S_Fe_S_CS"/>
</dbReference>
<dbReference type="Proteomes" id="UP000294360">
    <property type="component" value="Chromosome"/>
</dbReference>
<dbReference type="Pfam" id="PF07992">
    <property type="entry name" value="Pyr_redox_2"/>
    <property type="match status" value="1"/>
</dbReference>
<evidence type="ECO:0000259" key="4">
    <source>
        <dbReference type="PROSITE" id="PS51379"/>
    </source>
</evidence>
<dbReference type="PRINTS" id="PR00368">
    <property type="entry name" value="FADPNR"/>
</dbReference>
<dbReference type="InterPro" id="IPR009051">
    <property type="entry name" value="Helical_ferredxn"/>
</dbReference>
<dbReference type="PROSITE" id="PS00198">
    <property type="entry name" value="4FE4S_FER_1"/>
    <property type="match status" value="1"/>
</dbReference>
<dbReference type="GO" id="GO:0051536">
    <property type="term" value="F:iron-sulfur cluster binding"/>
    <property type="evidence" value="ECO:0007669"/>
    <property type="project" value="UniProtKB-KW"/>
</dbReference>
<keyword evidence="2" id="KW-0408">Iron</keyword>
<organism evidence="5 6">
    <name type="scientific">Methylocella tundrae</name>
    <dbReference type="NCBI Taxonomy" id="227605"/>
    <lineage>
        <taxon>Bacteria</taxon>
        <taxon>Pseudomonadati</taxon>
        <taxon>Pseudomonadota</taxon>
        <taxon>Alphaproteobacteria</taxon>
        <taxon>Hyphomicrobiales</taxon>
        <taxon>Beijerinckiaceae</taxon>
        <taxon>Methylocella</taxon>
    </lineage>
</organism>
<dbReference type="SUPFAM" id="SSF51971">
    <property type="entry name" value="Nucleotide-binding domain"/>
    <property type="match status" value="1"/>
</dbReference>
<dbReference type="GO" id="GO:0046872">
    <property type="term" value="F:metal ion binding"/>
    <property type="evidence" value="ECO:0007669"/>
    <property type="project" value="UniProtKB-KW"/>
</dbReference>
<dbReference type="PANTHER" id="PTHR42783:SF3">
    <property type="entry name" value="GLUTAMATE SYNTHASE [NADPH] SMALL CHAIN-RELATED"/>
    <property type="match status" value="1"/>
</dbReference>
<evidence type="ECO:0000313" key="5">
    <source>
        <dbReference type="EMBL" id="VFU10969.1"/>
    </source>
</evidence>
<dbReference type="PANTHER" id="PTHR42783">
    <property type="entry name" value="GLUTAMATE SYNTHASE [NADPH] SMALL CHAIN"/>
    <property type="match status" value="1"/>
</dbReference>
<dbReference type="Gene3D" id="1.10.1060.10">
    <property type="entry name" value="Alpha-helical ferredoxin"/>
    <property type="match status" value="1"/>
</dbReference>
<gene>
    <name evidence="5" type="ORF">MTUNDRAET4_4088</name>
</gene>
<dbReference type="Gene3D" id="3.30.70.20">
    <property type="match status" value="1"/>
</dbReference>